<protein>
    <recommendedName>
        <fullName evidence="4">Preprotein translocase subunit SecE</fullName>
    </recommendedName>
</protein>
<evidence type="ECO:0008006" key="4">
    <source>
        <dbReference type="Google" id="ProtNLM"/>
    </source>
</evidence>
<keyword evidence="1" id="KW-0472">Membrane</keyword>
<evidence type="ECO:0000313" key="3">
    <source>
        <dbReference type="Proteomes" id="UP000615003"/>
    </source>
</evidence>
<keyword evidence="1" id="KW-0812">Transmembrane</keyword>
<feature type="transmembrane region" description="Helical" evidence="1">
    <location>
        <begin position="29"/>
        <end position="54"/>
    </location>
</feature>
<dbReference type="EMBL" id="AQGW01000020">
    <property type="protein sequence ID" value="MBE0383121.1"/>
    <property type="molecule type" value="Genomic_DNA"/>
</dbReference>
<dbReference type="Proteomes" id="UP000615003">
    <property type="component" value="Unassembled WGS sequence"/>
</dbReference>
<gene>
    <name evidence="2" type="ORF">PCARR_a1416</name>
</gene>
<keyword evidence="1" id="KW-1133">Transmembrane helix</keyword>
<keyword evidence="3" id="KW-1185">Reference proteome</keyword>
<organism evidence="2 3">
    <name type="scientific">Pseudoalteromonas carrageenovora IAM 12662</name>
    <dbReference type="NCBI Taxonomy" id="1314868"/>
    <lineage>
        <taxon>Bacteria</taxon>
        <taxon>Pseudomonadati</taxon>
        <taxon>Pseudomonadota</taxon>
        <taxon>Gammaproteobacteria</taxon>
        <taxon>Alteromonadales</taxon>
        <taxon>Pseudoalteromonadaceae</taxon>
        <taxon>Pseudoalteromonas</taxon>
    </lineage>
</organism>
<reference evidence="2 3" key="1">
    <citation type="submission" date="2015-06" db="EMBL/GenBank/DDBJ databases">
        <title>Genome sequence of Pseudoalteromonas carrageenovora.</title>
        <authorList>
            <person name="Xie B.-B."/>
            <person name="Rong J.-C."/>
            <person name="Qin Q.-L."/>
            <person name="Zhang Y.-Z."/>
        </authorList>
    </citation>
    <scope>NUCLEOTIDE SEQUENCE [LARGE SCALE GENOMIC DNA]</scope>
    <source>
        <strain evidence="2 3">IAM 12662</strain>
    </source>
</reference>
<accession>A0ABR9ERD8</accession>
<dbReference type="GeneID" id="93663448"/>
<sequence length="57" mass="6781">MKDALDNFKTEFNAKRLYWKNLKSYKAKVFIILLFVAVIALKIFTTVFTFDWIVGLF</sequence>
<proteinExistence type="predicted"/>
<comment type="caution">
    <text evidence="2">The sequence shown here is derived from an EMBL/GenBank/DDBJ whole genome shotgun (WGS) entry which is preliminary data.</text>
</comment>
<evidence type="ECO:0000313" key="2">
    <source>
        <dbReference type="EMBL" id="MBE0383121.1"/>
    </source>
</evidence>
<dbReference type="RefSeq" id="WP_165491314.1">
    <property type="nucleotide sequence ID" value="NZ_AQGW01000020.1"/>
</dbReference>
<name>A0ABR9ERD8_PSEVC</name>
<evidence type="ECO:0000256" key="1">
    <source>
        <dbReference type="SAM" id="Phobius"/>
    </source>
</evidence>